<accession>A0A1B1BPI0</accession>
<dbReference type="EMBL" id="CP016282">
    <property type="protein sequence ID" value="ANP74504.1"/>
    <property type="molecule type" value="Genomic_DNA"/>
</dbReference>
<dbReference type="KEGG" id="cart:PA27867_3583"/>
<proteinExistence type="predicted"/>
<evidence type="ECO:0000256" key="1">
    <source>
        <dbReference type="SAM" id="MobiDB-lite"/>
    </source>
</evidence>
<organism evidence="2 3">
    <name type="scientific">Cryobacterium arcticum</name>
    <dbReference type="NCBI Taxonomy" id="670052"/>
    <lineage>
        <taxon>Bacteria</taxon>
        <taxon>Bacillati</taxon>
        <taxon>Actinomycetota</taxon>
        <taxon>Actinomycetes</taxon>
        <taxon>Micrococcales</taxon>
        <taxon>Microbacteriaceae</taxon>
        <taxon>Cryobacterium</taxon>
    </lineage>
</organism>
<name>A0A1B1BPI0_9MICO</name>
<evidence type="ECO:0000313" key="2">
    <source>
        <dbReference type="EMBL" id="ANP74504.1"/>
    </source>
</evidence>
<dbReference type="Proteomes" id="UP000092582">
    <property type="component" value="Chromosome 1"/>
</dbReference>
<feature type="region of interest" description="Disordered" evidence="1">
    <location>
        <begin position="242"/>
        <end position="293"/>
    </location>
</feature>
<feature type="compositionally biased region" description="Acidic residues" evidence="1">
    <location>
        <begin position="253"/>
        <end position="274"/>
    </location>
</feature>
<reference evidence="2 3" key="1">
    <citation type="submission" date="2016-06" db="EMBL/GenBank/DDBJ databases">
        <title>Genome sequencing of Cryobacterium arcticum PAMC 27867.</title>
        <authorList>
            <person name="Lee J."/>
            <person name="Kim O.-S."/>
        </authorList>
    </citation>
    <scope>NUCLEOTIDE SEQUENCE [LARGE SCALE GENOMIC DNA]</scope>
    <source>
        <strain evidence="2 3">PAMC 27867</strain>
    </source>
</reference>
<dbReference type="OrthoDB" id="3194907at2"/>
<dbReference type="AlphaFoldDB" id="A0A1B1BPI0"/>
<dbReference type="RefSeq" id="WP_066598426.1">
    <property type="nucleotide sequence ID" value="NZ_CP016282.1"/>
</dbReference>
<dbReference type="STRING" id="670052.PA27867_3583"/>
<gene>
    <name evidence="2" type="ORF">PA27867_3583</name>
</gene>
<evidence type="ECO:0000313" key="3">
    <source>
        <dbReference type="Proteomes" id="UP000092582"/>
    </source>
</evidence>
<dbReference type="PATRIC" id="fig|670052.7.peg.3687"/>
<keyword evidence="3" id="KW-1185">Reference proteome</keyword>
<sequence length="293" mass="31223">MASKEVTQYEAAGLDEKMRYVQTLTSAGSLIPKGLHDAGHPSPGKVLLVLETGAMLGIHPMAAMGGIHIIEGKATISPGLMSGLVRKAGHKLRVTTSGSIKTNDFAATATLTRSDDLDFTYSATWTIARATTAGLAGKDVWKKYGEAMCKARAISEVCREGAEDCLMGVSYTPEEMGGLVDNGGEMVATVDRAEPSEDWAALVAAAKSTEDLMGVRDRAKAVEEYLPNRALFLARAGVLSRAEKEAEPTPEPAPDENVVDAEVVEDDAPTDETEEQRYERESAAEYEAQQANG</sequence>
<protein>
    <submittedName>
        <fullName evidence="2">Uncharacterized protein</fullName>
    </submittedName>
</protein>